<comment type="caution">
    <text evidence="1">The sequence shown here is derived from an EMBL/GenBank/DDBJ whole genome shotgun (WGS) entry which is preliminary data.</text>
</comment>
<dbReference type="Pfam" id="PF10023">
    <property type="entry name" value="Aminopep"/>
    <property type="match status" value="1"/>
</dbReference>
<keyword evidence="1" id="KW-0378">Hydrolase</keyword>
<keyword evidence="1" id="KW-0031">Aminopeptidase</keyword>
<reference evidence="1 2" key="1">
    <citation type="submission" date="2024-04" db="EMBL/GenBank/DDBJ databases">
        <title>Novel species of the genus Ideonella isolated from streams.</title>
        <authorList>
            <person name="Lu H."/>
        </authorList>
    </citation>
    <scope>NUCLEOTIDE SEQUENCE [LARGE SCALE GENOMIC DNA]</scope>
    <source>
        <strain evidence="1 2">DXS29W</strain>
    </source>
</reference>
<proteinExistence type="predicted"/>
<dbReference type="EMBL" id="JBBUTG010000006">
    <property type="protein sequence ID" value="MEK8031554.1"/>
    <property type="molecule type" value="Genomic_DNA"/>
</dbReference>
<evidence type="ECO:0000313" key="2">
    <source>
        <dbReference type="Proteomes" id="UP001371218"/>
    </source>
</evidence>
<dbReference type="RefSeq" id="WP_341425944.1">
    <property type="nucleotide sequence ID" value="NZ_JBBUTG010000006.1"/>
</dbReference>
<dbReference type="PIRSF" id="PIRSF029285">
    <property type="entry name" value="Aminopept"/>
    <property type="match status" value="1"/>
</dbReference>
<dbReference type="GO" id="GO:0004177">
    <property type="term" value="F:aminopeptidase activity"/>
    <property type="evidence" value="ECO:0007669"/>
    <property type="project" value="UniProtKB-KW"/>
</dbReference>
<dbReference type="InterPro" id="IPR014553">
    <property type="entry name" value="Aminopept"/>
</dbReference>
<keyword evidence="2" id="KW-1185">Reference proteome</keyword>
<sequence length="369" mass="40261">MAGAAGVAGLLALAAGTLCLTSGCSSIGYLSQSVAGHLSVLNSARPVADWLNEPTTAEPVKAKLALTQRIRDFAVSELHLPDNRSYRSYADLHRTAAVWNVAAAPELSLKLQTWCYPVVGCVGYRGYYDEGAANAEGEALRAQGLEVTVYPVPAYSTLGKMEWLGGDPLLNTFIQWHEAELARLIFHELAHQVAYAEGDTAFNESFATAVERLGGDRWLDAHGSDAMRAQVRQVEQRRQGFRQLTQATRAALDALYRSELDESTKRERKAQLMAQMRADHARLKAEAWNGYAGYDAFFSNANNASLSMQGAYLDGVPAFVALFEREGRDFPRFYAAVQRLAALPRAERDAALHNLSPAAEAATSRPLGH</sequence>
<keyword evidence="1" id="KW-0645">Protease</keyword>
<protein>
    <submittedName>
        <fullName evidence="1">Aminopeptidase</fullName>
    </submittedName>
</protein>
<gene>
    <name evidence="1" type="ORF">AACH06_12065</name>
</gene>
<evidence type="ECO:0000313" key="1">
    <source>
        <dbReference type="EMBL" id="MEK8031554.1"/>
    </source>
</evidence>
<name>A0ABU9BNK7_9BURK</name>
<organism evidence="1 2">
    <name type="scientific">Ideonella lacteola</name>
    <dbReference type="NCBI Taxonomy" id="2984193"/>
    <lineage>
        <taxon>Bacteria</taxon>
        <taxon>Pseudomonadati</taxon>
        <taxon>Pseudomonadota</taxon>
        <taxon>Betaproteobacteria</taxon>
        <taxon>Burkholderiales</taxon>
        <taxon>Sphaerotilaceae</taxon>
        <taxon>Ideonella</taxon>
    </lineage>
</organism>
<accession>A0ABU9BNK7</accession>
<dbReference type="Proteomes" id="UP001371218">
    <property type="component" value="Unassembled WGS sequence"/>
</dbReference>